<dbReference type="AlphaFoldDB" id="A0A2V1IXU3"/>
<name>A0A2V1IXU3_9BACT</name>
<organism evidence="1 2">
    <name type="scientific">Paramuribaculum intestinale</name>
    <dbReference type="NCBI Taxonomy" id="2094151"/>
    <lineage>
        <taxon>Bacteria</taxon>
        <taxon>Pseudomonadati</taxon>
        <taxon>Bacteroidota</taxon>
        <taxon>Bacteroidia</taxon>
        <taxon>Bacteroidales</taxon>
        <taxon>Muribaculaceae</taxon>
        <taxon>Paramuribaculum</taxon>
    </lineage>
</organism>
<reference evidence="2" key="1">
    <citation type="submission" date="2018-02" db="EMBL/GenBank/DDBJ databases">
        <authorList>
            <person name="Clavel T."/>
            <person name="Strowig T."/>
        </authorList>
    </citation>
    <scope>NUCLEOTIDE SEQUENCE [LARGE SCALE GENOMIC DNA]</scope>
    <source>
        <strain evidence="2">DSM 100764</strain>
    </source>
</reference>
<dbReference type="InterPro" id="IPR014825">
    <property type="entry name" value="DNA_alkylation"/>
</dbReference>
<dbReference type="InterPro" id="IPR016024">
    <property type="entry name" value="ARM-type_fold"/>
</dbReference>
<sequence>MTQFNPLQTIKRRFFAMRNGIVADTLRKAGSPYRIIFGLNLPQISEIARVTGCNHEMAETLLADNHTRESQLMASMIADPAMIDHDEATRWCDAMLSAEAVDVLCLKLLRRISDPVNTAIRWTTETSPENAPLRRYAGIRLMWNLIPQHSPSLRPVAAEAARQGGDHAALAARLVEEIDFLAGE</sequence>
<gene>
    <name evidence="1" type="ORF">C5O25_02865</name>
</gene>
<dbReference type="Proteomes" id="UP000244925">
    <property type="component" value="Unassembled WGS sequence"/>
</dbReference>
<dbReference type="Pfam" id="PF08713">
    <property type="entry name" value="DNA_alkylation"/>
    <property type="match status" value="1"/>
</dbReference>
<proteinExistence type="predicted"/>
<dbReference type="PANTHER" id="PTHR41291">
    <property type="entry name" value="DNA ALKYLATION REPAIR PROTEIN"/>
    <property type="match status" value="1"/>
</dbReference>
<evidence type="ECO:0000313" key="1">
    <source>
        <dbReference type="EMBL" id="PWB08842.1"/>
    </source>
</evidence>
<keyword evidence="2" id="KW-1185">Reference proteome</keyword>
<evidence type="ECO:0008006" key="3">
    <source>
        <dbReference type="Google" id="ProtNLM"/>
    </source>
</evidence>
<evidence type="ECO:0000313" key="2">
    <source>
        <dbReference type="Proteomes" id="UP000244925"/>
    </source>
</evidence>
<dbReference type="EMBL" id="PUBV01000004">
    <property type="protein sequence ID" value="PWB08842.1"/>
    <property type="molecule type" value="Genomic_DNA"/>
</dbReference>
<dbReference type="GeneID" id="93424527"/>
<protein>
    <recommendedName>
        <fullName evidence="3">HEAT repeat domain-containing protein</fullName>
    </recommendedName>
</protein>
<comment type="caution">
    <text evidence="1">The sequence shown here is derived from an EMBL/GenBank/DDBJ whole genome shotgun (WGS) entry which is preliminary data.</text>
</comment>
<dbReference type="RefSeq" id="WP_107035230.1">
    <property type="nucleotide sequence ID" value="NZ_CAOLHR010000034.1"/>
</dbReference>
<dbReference type="SUPFAM" id="SSF48371">
    <property type="entry name" value="ARM repeat"/>
    <property type="match status" value="1"/>
</dbReference>
<dbReference type="PANTHER" id="PTHR41291:SF1">
    <property type="entry name" value="DNA ALKYLATION REPAIR PROTEIN"/>
    <property type="match status" value="1"/>
</dbReference>
<accession>A0A2V1IXU3</accession>